<keyword evidence="2" id="KW-0808">Transferase</keyword>
<dbReference type="AlphaFoldDB" id="A0A2T6C8F0"/>
<evidence type="ECO:0000256" key="6">
    <source>
        <dbReference type="ARBA" id="ARBA00023277"/>
    </source>
</evidence>
<evidence type="ECO:0000259" key="7">
    <source>
        <dbReference type="Pfam" id="PF07005"/>
    </source>
</evidence>
<keyword evidence="10" id="KW-1185">Reference proteome</keyword>
<dbReference type="GO" id="GO:0005524">
    <property type="term" value="F:ATP binding"/>
    <property type="evidence" value="ECO:0007669"/>
    <property type="project" value="UniProtKB-KW"/>
</dbReference>
<comment type="similarity">
    <text evidence="1">Belongs to the four-carbon acid sugar kinase family.</text>
</comment>
<evidence type="ECO:0000256" key="1">
    <source>
        <dbReference type="ARBA" id="ARBA00005715"/>
    </source>
</evidence>
<name>A0A2T6C8F0_9BACL</name>
<reference evidence="9 10" key="1">
    <citation type="submission" date="2018-04" db="EMBL/GenBank/DDBJ databases">
        <title>Genomic Encyclopedia of Archaeal and Bacterial Type Strains, Phase II (KMG-II): from individual species to whole genera.</title>
        <authorList>
            <person name="Goeker M."/>
        </authorList>
    </citation>
    <scope>NUCLEOTIDE SEQUENCE [LARGE SCALE GENOMIC DNA]</scope>
    <source>
        <strain evidence="9 10">DSM 45787</strain>
    </source>
</reference>
<evidence type="ECO:0000313" key="10">
    <source>
        <dbReference type="Proteomes" id="UP000244240"/>
    </source>
</evidence>
<evidence type="ECO:0000256" key="5">
    <source>
        <dbReference type="ARBA" id="ARBA00022840"/>
    </source>
</evidence>
<keyword evidence="4" id="KW-0418">Kinase</keyword>
<dbReference type="SUPFAM" id="SSF142764">
    <property type="entry name" value="YgbK-like"/>
    <property type="match status" value="1"/>
</dbReference>
<dbReference type="Pfam" id="PF17042">
    <property type="entry name" value="NBD_C"/>
    <property type="match status" value="1"/>
</dbReference>
<dbReference type="GO" id="GO:0016301">
    <property type="term" value="F:kinase activity"/>
    <property type="evidence" value="ECO:0007669"/>
    <property type="project" value="UniProtKB-KW"/>
</dbReference>
<protein>
    <submittedName>
        <fullName evidence="9">Uncharacterized protein YgbK (DUF1537 family)</fullName>
    </submittedName>
</protein>
<keyword evidence="5" id="KW-0067">ATP-binding</keyword>
<evidence type="ECO:0000259" key="8">
    <source>
        <dbReference type="Pfam" id="PF17042"/>
    </source>
</evidence>
<comment type="caution">
    <text evidence="9">The sequence shown here is derived from an EMBL/GenBank/DDBJ whole genome shotgun (WGS) entry which is preliminary data.</text>
</comment>
<keyword evidence="3" id="KW-0547">Nucleotide-binding</keyword>
<dbReference type="RefSeq" id="WP_108021628.1">
    <property type="nucleotide sequence ID" value="NZ_QBKR01000002.1"/>
</dbReference>
<feature type="domain" description="Four-carbon acid sugar kinase N-terminal" evidence="7">
    <location>
        <begin position="12"/>
        <end position="234"/>
    </location>
</feature>
<organism evidence="9 10">
    <name type="scientific">Melghirimyces profundicolus</name>
    <dbReference type="NCBI Taxonomy" id="1242148"/>
    <lineage>
        <taxon>Bacteria</taxon>
        <taxon>Bacillati</taxon>
        <taxon>Bacillota</taxon>
        <taxon>Bacilli</taxon>
        <taxon>Bacillales</taxon>
        <taxon>Thermoactinomycetaceae</taxon>
        <taxon>Melghirimyces</taxon>
    </lineage>
</organism>
<dbReference type="InterPro" id="IPR010737">
    <property type="entry name" value="4-carb_acid_sugar_kinase_N"/>
</dbReference>
<dbReference type="InterPro" id="IPR031475">
    <property type="entry name" value="NBD_C"/>
</dbReference>
<dbReference type="Pfam" id="PF07005">
    <property type="entry name" value="SBD_N"/>
    <property type="match status" value="1"/>
</dbReference>
<evidence type="ECO:0000313" key="9">
    <source>
        <dbReference type="EMBL" id="PTX64556.1"/>
    </source>
</evidence>
<evidence type="ECO:0000256" key="4">
    <source>
        <dbReference type="ARBA" id="ARBA00022777"/>
    </source>
</evidence>
<keyword evidence="6" id="KW-0119">Carbohydrate metabolism</keyword>
<dbReference type="InterPro" id="IPR037051">
    <property type="entry name" value="4-carb_acid_sugar_kinase_N_sf"/>
</dbReference>
<dbReference type="Gene3D" id="3.40.980.20">
    <property type="entry name" value="Four-carbon acid sugar kinase, nucleotide binding domain"/>
    <property type="match status" value="1"/>
</dbReference>
<gene>
    <name evidence="9" type="ORF">C8P63_10249</name>
</gene>
<dbReference type="Gene3D" id="3.40.50.10840">
    <property type="entry name" value="Putative sugar-binding, N-terminal domain"/>
    <property type="match status" value="1"/>
</dbReference>
<dbReference type="Proteomes" id="UP000244240">
    <property type="component" value="Unassembled WGS sequence"/>
</dbReference>
<dbReference type="EMBL" id="QBKR01000002">
    <property type="protein sequence ID" value="PTX64556.1"/>
    <property type="molecule type" value="Genomic_DNA"/>
</dbReference>
<dbReference type="OrthoDB" id="9778478at2"/>
<accession>A0A2T6C8F0</accession>
<sequence>MQRHSKKSSPTIGIIADDLTGAGDTGVRFLSKGLDVSVLFAPEGEDRLSDVVVLDTDSRTQDREAAYALVSRAAVWMKGKGCRTVYKKVDSTLRGHIGVEIQAVMEQFEFDFAVIAPAYPKMGRTTVNGIQYVEGIPLHETEMARDPKTPVKESNLVRLLRQQSGEKTAHIDPRSLGDDATRWQEVLDRCREEGIRWLVFDARTDLDLALLVRQIKAASHSVLWVGSAGLAEHLLDSVPETGKEARMENVASGPVMAVAGSMAEVTRVQIQRALTRPRTAGVEVDPSELLRPRSEILDRYTAEMEEALRRGDDVIVHVSTRDDAFRRARRTGADLGMTPLEAGNRISEELARLTGRVIQRHEVNKLILTGGDTAKSVCRRLGARGISLRGEVEPGLPFGNLIGNPRRMTVTKAGAFGSGDSLIHAIHQLKGTKANV</sequence>
<feature type="domain" description="Four-carbon acid sugar kinase nucleotide binding" evidence="8">
    <location>
        <begin position="257"/>
        <end position="422"/>
    </location>
</feature>
<evidence type="ECO:0000256" key="3">
    <source>
        <dbReference type="ARBA" id="ARBA00022741"/>
    </source>
</evidence>
<evidence type="ECO:0000256" key="2">
    <source>
        <dbReference type="ARBA" id="ARBA00022679"/>
    </source>
</evidence>
<dbReference type="InterPro" id="IPR042213">
    <property type="entry name" value="NBD_C_sf"/>
</dbReference>
<proteinExistence type="inferred from homology"/>